<evidence type="ECO:0000313" key="4">
    <source>
        <dbReference type="Proteomes" id="UP001219518"/>
    </source>
</evidence>
<organism evidence="3 4">
    <name type="scientific">Frankliniella fusca</name>
    <dbReference type="NCBI Taxonomy" id="407009"/>
    <lineage>
        <taxon>Eukaryota</taxon>
        <taxon>Metazoa</taxon>
        <taxon>Ecdysozoa</taxon>
        <taxon>Arthropoda</taxon>
        <taxon>Hexapoda</taxon>
        <taxon>Insecta</taxon>
        <taxon>Pterygota</taxon>
        <taxon>Neoptera</taxon>
        <taxon>Paraneoptera</taxon>
        <taxon>Thysanoptera</taxon>
        <taxon>Terebrantia</taxon>
        <taxon>Thripoidea</taxon>
        <taxon>Thripidae</taxon>
        <taxon>Frankliniella</taxon>
    </lineage>
</organism>
<accession>A0AAE1LN25</accession>
<feature type="compositionally biased region" description="Basic and acidic residues" evidence="2">
    <location>
        <begin position="182"/>
        <end position="196"/>
    </location>
</feature>
<protein>
    <submittedName>
        <fullName evidence="3">tRNA-dihydrouridine(47) synthase [NAD(P)(+)]</fullName>
    </submittedName>
</protein>
<sequence length="236" mass="26767">MALLALQKSDERYAALLENFNDLKKELREIKETDLENTIPDGMVHIGGGKCISLVHVAKLEKLDDLRGRLACLCRLYWPGKELSEWSLSGKKGKNTVNKITNDYSAGMAEILSCMHRRKKANLEHSNVHRTLSRVISELHNKKGKKKSYWQKSPVKEKMRDMEGQSDEDVDKDNEDNSNEQLNDKKSSTGSEKMRDMEEESGGDEDTDEEENSKELLNNKKRSSGSESEASDSDSK</sequence>
<gene>
    <name evidence="3" type="ORF">KUF71_012783</name>
</gene>
<dbReference type="EMBL" id="JAHWGI010001195">
    <property type="protein sequence ID" value="KAK3924649.1"/>
    <property type="molecule type" value="Genomic_DNA"/>
</dbReference>
<comment type="caution">
    <text evidence="3">The sequence shown here is derived from an EMBL/GenBank/DDBJ whole genome shotgun (WGS) entry which is preliminary data.</text>
</comment>
<dbReference type="Proteomes" id="UP001219518">
    <property type="component" value="Unassembled WGS sequence"/>
</dbReference>
<evidence type="ECO:0000313" key="3">
    <source>
        <dbReference type="EMBL" id="KAK3924649.1"/>
    </source>
</evidence>
<feature type="compositionally biased region" description="Basic and acidic residues" evidence="2">
    <location>
        <begin position="154"/>
        <end position="163"/>
    </location>
</feature>
<feature type="coiled-coil region" evidence="1">
    <location>
        <begin position="6"/>
        <end position="33"/>
    </location>
</feature>
<feature type="compositionally biased region" description="Acidic residues" evidence="2">
    <location>
        <begin position="164"/>
        <end position="178"/>
    </location>
</feature>
<dbReference type="AlphaFoldDB" id="A0AAE1LN25"/>
<keyword evidence="1" id="KW-0175">Coiled coil</keyword>
<proteinExistence type="predicted"/>
<feature type="compositionally biased region" description="Acidic residues" evidence="2">
    <location>
        <begin position="197"/>
        <end position="212"/>
    </location>
</feature>
<name>A0AAE1LN25_9NEOP</name>
<feature type="region of interest" description="Disordered" evidence="2">
    <location>
        <begin position="137"/>
        <end position="236"/>
    </location>
</feature>
<evidence type="ECO:0000256" key="1">
    <source>
        <dbReference type="SAM" id="Coils"/>
    </source>
</evidence>
<evidence type="ECO:0000256" key="2">
    <source>
        <dbReference type="SAM" id="MobiDB-lite"/>
    </source>
</evidence>
<keyword evidence="4" id="KW-1185">Reference proteome</keyword>
<reference evidence="3" key="1">
    <citation type="submission" date="2021-07" db="EMBL/GenBank/DDBJ databases">
        <authorList>
            <person name="Catto M.A."/>
            <person name="Jacobson A."/>
            <person name="Kennedy G."/>
            <person name="Labadie P."/>
            <person name="Hunt B.G."/>
            <person name="Srinivasan R."/>
        </authorList>
    </citation>
    <scope>NUCLEOTIDE SEQUENCE</scope>
    <source>
        <strain evidence="3">PL_HMW_Pooled</strain>
        <tissue evidence="3">Head</tissue>
    </source>
</reference>
<reference evidence="3" key="2">
    <citation type="journal article" date="2023" name="BMC Genomics">
        <title>Pest status, molecular evolution, and epigenetic factors derived from the genome assembly of Frankliniella fusca, a thysanopteran phytovirus vector.</title>
        <authorList>
            <person name="Catto M.A."/>
            <person name="Labadie P.E."/>
            <person name="Jacobson A.L."/>
            <person name="Kennedy G.G."/>
            <person name="Srinivasan R."/>
            <person name="Hunt B.G."/>
        </authorList>
    </citation>
    <scope>NUCLEOTIDE SEQUENCE</scope>
    <source>
        <strain evidence="3">PL_HMW_Pooled</strain>
    </source>
</reference>